<dbReference type="SUPFAM" id="SSF117396">
    <property type="entry name" value="TM1631-like"/>
    <property type="match status" value="1"/>
</dbReference>
<accession>A0A328AYB3</accession>
<dbReference type="AlphaFoldDB" id="A0A328AYB3"/>
<organism evidence="1 2">
    <name type="scientific">Phenylobacterium deserti</name>
    <dbReference type="NCBI Taxonomy" id="1914756"/>
    <lineage>
        <taxon>Bacteria</taxon>
        <taxon>Pseudomonadati</taxon>
        <taxon>Pseudomonadota</taxon>
        <taxon>Alphaproteobacteria</taxon>
        <taxon>Caulobacterales</taxon>
        <taxon>Caulobacteraceae</taxon>
        <taxon>Phenylobacterium</taxon>
    </lineage>
</organism>
<dbReference type="PANTHER" id="PTHR30348:SF4">
    <property type="entry name" value="DUF72 DOMAIN-CONTAINING PROTEIN"/>
    <property type="match status" value="1"/>
</dbReference>
<evidence type="ECO:0000313" key="2">
    <source>
        <dbReference type="Proteomes" id="UP000249725"/>
    </source>
</evidence>
<dbReference type="RefSeq" id="WP_111514268.1">
    <property type="nucleotide sequence ID" value="NZ_QFYR01000001.1"/>
</dbReference>
<evidence type="ECO:0000313" key="1">
    <source>
        <dbReference type="EMBL" id="RAK57818.1"/>
    </source>
</evidence>
<dbReference type="EMBL" id="QFYR01000001">
    <property type="protein sequence ID" value="RAK57818.1"/>
    <property type="molecule type" value="Genomic_DNA"/>
</dbReference>
<keyword evidence="2" id="KW-1185">Reference proteome</keyword>
<dbReference type="Pfam" id="PF01904">
    <property type="entry name" value="DUF72"/>
    <property type="match status" value="1"/>
</dbReference>
<sequence>MSGRLYFGIGGWTFEPWRGVFYPKGLRQADELEYAARHVTTIEINGTYYSTFKPDSFAKWRACTPDGFKFAVKASRFCTNRKVLADMGQSMEVFLNQGISELGDRLGPILWQFMATKKFDPVDFEGFLQLLPDKLDGLPLRHVLEPRHDSFKDPAFIALCRKYNVAICLADHASYPIIPDVTSDFVYARLQTGSDDVETAYPPETLDLWASRLKTYAEGGRPEDLPAVDPAAAASVTPRDVFAYVIHEGKVRAPAAAMALIERTR</sequence>
<dbReference type="Proteomes" id="UP000249725">
    <property type="component" value="Unassembled WGS sequence"/>
</dbReference>
<comment type="caution">
    <text evidence="1">The sequence shown here is derived from an EMBL/GenBank/DDBJ whole genome shotgun (WGS) entry which is preliminary data.</text>
</comment>
<proteinExistence type="predicted"/>
<gene>
    <name evidence="1" type="ORF">DJ018_07845</name>
</gene>
<name>A0A328AYB3_9CAUL</name>
<dbReference type="InterPro" id="IPR036520">
    <property type="entry name" value="UPF0759_sf"/>
</dbReference>
<dbReference type="InterPro" id="IPR002763">
    <property type="entry name" value="DUF72"/>
</dbReference>
<dbReference type="OrthoDB" id="9780310at2"/>
<reference evidence="2" key="1">
    <citation type="submission" date="2018-05" db="EMBL/GenBank/DDBJ databases">
        <authorList>
            <person name="Li X."/>
        </authorList>
    </citation>
    <scope>NUCLEOTIDE SEQUENCE [LARGE SCALE GENOMIC DNA]</scope>
    <source>
        <strain evidence="2">YIM 73061</strain>
    </source>
</reference>
<dbReference type="PANTHER" id="PTHR30348">
    <property type="entry name" value="UNCHARACTERIZED PROTEIN YECE"/>
    <property type="match status" value="1"/>
</dbReference>
<protein>
    <submittedName>
        <fullName evidence="1">DUF72 domain-containing protein</fullName>
    </submittedName>
</protein>
<dbReference type="Gene3D" id="3.20.20.410">
    <property type="entry name" value="Protein of unknown function UPF0759"/>
    <property type="match status" value="1"/>
</dbReference>